<dbReference type="Pfam" id="PF00304">
    <property type="entry name" value="Gamma-thionin"/>
    <property type="match status" value="1"/>
</dbReference>
<sequence length="339" mass="37448">MHGFKYLITYIFIYIYIWLLVEMMSGVEAQLCERASQTWTGDCKPNQTGRCDKQCKDWEHASHGACHQRGSWKCFCYFNKCPVEFGVASPEKYTLAALWANVYMFSCSTIPDPSETFKAEVKLPWTGQYKHLKDDCDLQEVLKICIDKGIHTIRINVDLLPVQLLPQAEVHLTQPSAESSSSSINGTLLPNCSDELIFIFSEDEDSDGVTQNDYDAEISCEDEDYNPCEDDSESGDENDSVESLWAADLNRDDANIGDNAGGSSKLAPKKKAKFGSTVTTVDSQHPTKVNALQGAGEPASQPMTSNALLQSSQQASQSYHSRSNPGTVAGLNVDWIGPL</sequence>
<dbReference type="InterPro" id="IPR003614">
    <property type="entry name" value="Knottins"/>
</dbReference>
<keyword evidence="2" id="KW-0295">Fungicide</keyword>
<dbReference type="EMBL" id="JAFEMO010000002">
    <property type="protein sequence ID" value="KAH7575061.1"/>
    <property type="molecule type" value="Genomic_DNA"/>
</dbReference>
<keyword evidence="6" id="KW-0812">Transmembrane</keyword>
<evidence type="ECO:0000256" key="5">
    <source>
        <dbReference type="SAM" id="MobiDB-lite"/>
    </source>
</evidence>
<evidence type="ECO:0000256" key="2">
    <source>
        <dbReference type="ARBA" id="ARBA00022577"/>
    </source>
</evidence>
<keyword evidence="1" id="KW-0929">Antimicrobial</keyword>
<accession>A0ABQ8IEG2</accession>
<feature type="compositionally biased region" description="Polar residues" evidence="5">
    <location>
        <begin position="276"/>
        <end position="287"/>
    </location>
</feature>
<proteinExistence type="predicted"/>
<dbReference type="PANTHER" id="PTHR33147">
    <property type="entry name" value="DEFENSIN-LIKE PROTEIN 1"/>
    <property type="match status" value="1"/>
</dbReference>
<dbReference type="PANTHER" id="PTHR33147:SF46">
    <property type="entry name" value="DEFENSIN-LIKE PROTEIN 19"/>
    <property type="match status" value="1"/>
</dbReference>
<name>A0ABQ8IEG2_9ROSI</name>
<keyword evidence="9" id="KW-1185">Reference proteome</keyword>
<evidence type="ECO:0000256" key="3">
    <source>
        <dbReference type="ARBA" id="ARBA00022821"/>
    </source>
</evidence>
<feature type="region of interest" description="Disordered" evidence="5">
    <location>
        <begin position="252"/>
        <end position="339"/>
    </location>
</feature>
<dbReference type="InterPro" id="IPR036574">
    <property type="entry name" value="Scorpion_toxin-like_sf"/>
</dbReference>
<organism evidence="8 9">
    <name type="scientific">Xanthoceras sorbifolium</name>
    <dbReference type="NCBI Taxonomy" id="99658"/>
    <lineage>
        <taxon>Eukaryota</taxon>
        <taxon>Viridiplantae</taxon>
        <taxon>Streptophyta</taxon>
        <taxon>Embryophyta</taxon>
        <taxon>Tracheophyta</taxon>
        <taxon>Spermatophyta</taxon>
        <taxon>Magnoliopsida</taxon>
        <taxon>eudicotyledons</taxon>
        <taxon>Gunneridae</taxon>
        <taxon>Pentapetalae</taxon>
        <taxon>rosids</taxon>
        <taxon>malvids</taxon>
        <taxon>Sapindales</taxon>
        <taxon>Sapindaceae</taxon>
        <taxon>Xanthoceroideae</taxon>
        <taxon>Xanthoceras</taxon>
    </lineage>
</organism>
<dbReference type="SMART" id="SM00505">
    <property type="entry name" value="Knot1"/>
    <property type="match status" value="1"/>
</dbReference>
<gene>
    <name evidence="8" type="ORF">JRO89_XS02G0041900</name>
</gene>
<keyword evidence="6" id="KW-1133">Transmembrane helix</keyword>
<evidence type="ECO:0000259" key="7">
    <source>
        <dbReference type="SMART" id="SM00505"/>
    </source>
</evidence>
<dbReference type="SUPFAM" id="SSF57095">
    <property type="entry name" value="Scorpion toxin-like"/>
    <property type="match status" value="1"/>
</dbReference>
<dbReference type="Proteomes" id="UP000827721">
    <property type="component" value="Unassembled WGS sequence"/>
</dbReference>
<keyword evidence="3" id="KW-0611">Plant defense</keyword>
<evidence type="ECO:0000313" key="8">
    <source>
        <dbReference type="EMBL" id="KAH7575061.1"/>
    </source>
</evidence>
<feature type="compositionally biased region" description="Low complexity" evidence="5">
    <location>
        <begin position="307"/>
        <end position="318"/>
    </location>
</feature>
<reference evidence="8 9" key="1">
    <citation type="submission" date="2021-02" db="EMBL/GenBank/DDBJ databases">
        <title>Plant Genome Project.</title>
        <authorList>
            <person name="Zhang R.-G."/>
        </authorList>
    </citation>
    <scope>NUCLEOTIDE SEQUENCE [LARGE SCALE GENOMIC DNA]</scope>
    <source>
        <tissue evidence="8">Leaves</tissue>
    </source>
</reference>
<evidence type="ECO:0000256" key="4">
    <source>
        <dbReference type="ARBA" id="ARBA00023157"/>
    </source>
</evidence>
<keyword evidence="6" id="KW-0472">Membrane</keyword>
<evidence type="ECO:0000256" key="1">
    <source>
        <dbReference type="ARBA" id="ARBA00022529"/>
    </source>
</evidence>
<dbReference type="Gene3D" id="3.30.30.10">
    <property type="entry name" value="Knottin, scorpion toxin-like"/>
    <property type="match status" value="1"/>
</dbReference>
<dbReference type="CDD" id="cd00107">
    <property type="entry name" value="Knot1"/>
    <property type="match status" value="1"/>
</dbReference>
<evidence type="ECO:0000256" key="6">
    <source>
        <dbReference type="SAM" id="Phobius"/>
    </source>
</evidence>
<feature type="transmembrane region" description="Helical" evidence="6">
    <location>
        <begin position="7"/>
        <end position="27"/>
    </location>
</feature>
<protein>
    <recommendedName>
        <fullName evidence="7">Knottins-like domain-containing protein</fullName>
    </recommendedName>
</protein>
<keyword evidence="4" id="KW-1015">Disulfide bond</keyword>
<feature type="domain" description="Knottins-like" evidence="7">
    <location>
        <begin position="31"/>
        <end position="81"/>
    </location>
</feature>
<comment type="caution">
    <text evidence="8">The sequence shown here is derived from an EMBL/GenBank/DDBJ whole genome shotgun (WGS) entry which is preliminary data.</text>
</comment>
<evidence type="ECO:0000313" key="9">
    <source>
        <dbReference type="Proteomes" id="UP000827721"/>
    </source>
</evidence>